<keyword evidence="3" id="KW-1185">Reference proteome</keyword>
<sequence length="194" mass="22310">MEERRRFFRLDDEVILDFQILSEEELTELEHHTSQVKTELQEIEQEIGSLIYQLKSHHPQMSRLAELLNQKLNLFAANGSGQKGQQRMLTSSESRTRINLSACGMAFNSAEAPEPGHQLLLNMQLKPSNTNLELSGRVISVEASDEEEKPHRVRVNFEGLKEAEQELLIQHLFQLQNRNLKARHQEDDEPEGDG</sequence>
<evidence type="ECO:0000259" key="1">
    <source>
        <dbReference type="Pfam" id="PF07238"/>
    </source>
</evidence>
<dbReference type="GO" id="GO:0035438">
    <property type="term" value="F:cyclic-di-GMP binding"/>
    <property type="evidence" value="ECO:0007669"/>
    <property type="project" value="InterPro"/>
</dbReference>
<dbReference type="RefSeq" id="WP_094059601.1">
    <property type="nucleotide sequence ID" value="NZ_CP022530.1"/>
</dbReference>
<gene>
    <name evidence="2" type="ORF">CHH28_06850</name>
</gene>
<dbReference type="KEGG" id="bsan:CHH28_06850"/>
<proteinExistence type="predicted"/>
<feature type="domain" description="PilZ" evidence="1">
    <location>
        <begin position="94"/>
        <end position="174"/>
    </location>
</feature>
<dbReference type="Pfam" id="PF07238">
    <property type="entry name" value="PilZ"/>
    <property type="match status" value="1"/>
</dbReference>
<evidence type="ECO:0000313" key="2">
    <source>
        <dbReference type="EMBL" id="ASP38407.1"/>
    </source>
</evidence>
<protein>
    <recommendedName>
        <fullName evidence="1">PilZ domain-containing protein</fullName>
    </recommendedName>
</protein>
<dbReference type="OrthoDB" id="9780702at2"/>
<accession>A0A222FH60</accession>
<dbReference type="Gene3D" id="2.40.10.220">
    <property type="entry name" value="predicted glycosyltransferase like domains"/>
    <property type="match status" value="1"/>
</dbReference>
<dbReference type="Proteomes" id="UP000202440">
    <property type="component" value="Chromosome"/>
</dbReference>
<name>A0A222FH60_9GAMM</name>
<evidence type="ECO:0000313" key="3">
    <source>
        <dbReference type="Proteomes" id="UP000202440"/>
    </source>
</evidence>
<dbReference type="InterPro" id="IPR009875">
    <property type="entry name" value="PilZ_domain"/>
</dbReference>
<reference evidence="2 3" key="1">
    <citation type="submission" date="2017-07" db="EMBL/GenBank/DDBJ databases">
        <title>Annotated genome sequence of Bacterioplanes sanyensis isolated from Red Sea.</title>
        <authorList>
            <person name="Rehman Z.U."/>
        </authorList>
    </citation>
    <scope>NUCLEOTIDE SEQUENCE [LARGE SCALE GENOMIC DNA]</scope>
    <source>
        <strain evidence="2 3">NV9</strain>
    </source>
</reference>
<organism evidence="2 3">
    <name type="scientific">Bacterioplanes sanyensis</name>
    <dbReference type="NCBI Taxonomy" id="1249553"/>
    <lineage>
        <taxon>Bacteria</taxon>
        <taxon>Pseudomonadati</taxon>
        <taxon>Pseudomonadota</taxon>
        <taxon>Gammaproteobacteria</taxon>
        <taxon>Oceanospirillales</taxon>
        <taxon>Oceanospirillaceae</taxon>
        <taxon>Bacterioplanes</taxon>
    </lineage>
</organism>
<dbReference type="EMBL" id="CP022530">
    <property type="protein sequence ID" value="ASP38407.1"/>
    <property type="molecule type" value="Genomic_DNA"/>
</dbReference>
<dbReference type="AlphaFoldDB" id="A0A222FH60"/>